<reference evidence="3" key="8">
    <citation type="submission" date="2012-08" db="EMBL/GenBank/DDBJ databases">
        <title>The Second Rice Annotation Project Meeting (RAP2).</title>
        <authorList>
            <consortium name="The Rice Annotation Project (RAP)"/>
        </authorList>
    </citation>
    <scope>NUCLEOTIDE SEQUENCE</scope>
</reference>
<dbReference type="Gramene" id="Os02t0556300-01">
    <property type="protein sequence ID" value="Os02t0556300-01"/>
    <property type="gene ID" value="Os02g0556300"/>
</dbReference>
<reference evidence="4" key="6">
    <citation type="journal article" date="2008" name="Nucleic Acids Res.">
        <title>The rice annotation project database (RAP-DB): 2008 update.</title>
        <authorList>
            <consortium name="The rice annotation project (RAP)"/>
        </authorList>
    </citation>
    <scope>GENOME REANNOTATION</scope>
    <source>
        <strain evidence="4">cv. Nipponbare</strain>
    </source>
</reference>
<dbReference type="Proteomes" id="UP000000763">
    <property type="component" value="Chromosome 2"/>
</dbReference>
<evidence type="ECO:0000256" key="1">
    <source>
        <dbReference type="SAM" id="MobiDB-lite"/>
    </source>
</evidence>
<reference evidence="2" key="1">
    <citation type="submission" date="2001-08" db="EMBL/GenBank/DDBJ databases">
        <title>Oryza sativa nipponbare(GA3) genomic DNA, chromosome 2, BAC clone:OJ1008_F08.</title>
        <authorList>
            <person name="Sasaki T."/>
            <person name="Matsumoto T."/>
            <person name="Yamamoto K."/>
        </authorList>
    </citation>
    <scope>NUCLEOTIDE SEQUENCE</scope>
</reference>
<protein>
    <submittedName>
        <fullName evidence="3">Os02g0556300 protein</fullName>
    </submittedName>
</protein>
<reference evidence="3 4" key="2">
    <citation type="journal article" date="2005" name="Nature">
        <title>The map-based sequence of the rice genome.</title>
        <authorList>
            <consortium name="International rice genome sequencing project (IRGSP)"/>
            <person name="Matsumoto T."/>
            <person name="Wu J."/>
            <person name="Kanamori H."/>
            <person name="Katayose Y."/>
            <person name="Fujisawa M."/>
            <person name="Namiki N."/>
            <person name="Mizuno H."/>
            <person name="Yamamoto K."/>
            <person name="Antonio B.A."/>
            <person name="Baba T."/>
            <person name="Sakata K."/>
            <person name="Nagamura Y."/>
            <person name="Aoki H."/>
            <person name="Arikawa K."/>
            <person name="Arita K."/>
            <person name="Bito T."/>
            <person name="Chiden Y."/>
            <person name="Fujitsuka N."/>
            <person name="Fukunaka R."/>
            <person name="Hamada M."/>
            <person name="Harada C."/>
            <person name="Hayashi A."/>
            <person name="Hijishita S."/>
            <person name="Honda M."/>
            <person name="Hosokawa S."/>
            <person name="Ichikawa Y."/>
            <person name="Idonuma A."/>
            <person name="Iijima M."/>
            <person name="Ikeda M."/>
            <person name="Ikeno M."/>
            <person name="Ito K."/>
            <person name="Ito S."/>
            <person name="Ito T."/>
            <person name="Ito Y."/>
            <person name="Ito Y."/>
            <person name="Iwabuchi A."/>
            <person name="Kamiya K."/>
            <person name="Karasawa W."/>
            <person name="Kurita K."/>
            <person name="Katagiri S."/>
            <person name="Kikuta A."/>
            <person name="Kobayashi H."/>
            <person name="Kobayashi N."/>
            <person name="Machita K."/>
            <person name="Maehara T."/>
            <person name="Masukawa M."/>
            <person name="Mizubayashi T."/>
            <person name="Mukai Y."/>
            <person name="Nagasaki H."/>
            <person name="Nagata Y."/>
            <person name="Naito S."/>
            <person name="Nakashima M."/>
            <person name="Nakama Y."/>
            <person name="Nakamichi Y."/>
            <person name="Nakamura M."/>
            <person name="Meguro A."/>
            <person name="Negishi M."/>
            <person name="Ohta I."/>
            <person name="Ohta T."/>
            <person name="Okamoto M."/>
            <person name="Ono N."/>
            <person name="Saji S."/>
            <person name="Sakaguchi M."/>
            <person name="Sakai K."/>
            <person name="Shibata M."/>
            <person name="Shimokawa T."/>
            <person name="Song J."/>
            <person name="Takazaki Y."/>
            <person name="Terasawa K."/>
            <person name="Tsugane M."/>
            <person name="Tsuji K."/>
            <person name="Ueda S."/>
            <person name="Waki K."/>
            <person name="Yamagata H."/>
            <person name="Yamamoto M."/>
            <person name="Yamamoto S."/>
            <person name="Yamane H."/>
            <person name="Yoshiki S."/>
            <person name="Yoshihara R."/>
            <person name="Yukawa K."/>
            <person name="Zhong H."/>
            <person name="Yano M."/>
            <person name="Yuan Q."/>
            <person name="Ouyang S."/>
            <person name="Liu J."/>
            <person name="Jones K.M."/>
            <person name="Gansberger K."/>
            <person name="Moffat K."/>
            <person name="Hill J."/>
            <person name="Bera J."/>
            <person name="Fadrosh D."/>
            <person name="Jin S."/>
            <person name="Johri S."/>
            <person name="Kim M."/>
            <person name="Overton L."/>
            <person name="Reardon M."/>
            <person name="Tsitrin T."/>
            <person name="Vuong H."/>
            <person name="Weaver B."/>
            <person name="Ciecko A."/>
            <person name="Tallon L."/>
            <person name="Jackson J."/>
            <person name="Pai G."/>
            <person name="Aken S.V."/>
            <person name="Utterback T."/>
            <person name="Reidmuller S."/>
            <person name="Feldblyum T."/>
            <person name="Hsiao J."/>
            <person name="Zismann V."/>
            <person name="Iobst S."/>
            <person name="de Vazeille A.R."/>
            <person name="Buell C.R."/>
            <person name="Ying K."/>
            <person name="Li Y."/>
            <person name="Lu T."/>
            <person name="Huang Y."/>
            <person name="Zhao Q."/>
            <person name="Feng Q."/>
            <person name="Zhang L."/>
            <person name="Zhu J."/>
            <person name="Weng Q."/>
            <person name="Mu J."/>
            <person name="Lu Y."/>
            <person name="Fan D."/>
            <person name="Liu Y."/>
            <person name="Guan J."/>
            <person name="Zhang Y."/>
            <person name="Yu S."/>
            <person name="Liu X."/>
            <person name="Zhang Y."/>
            <person name="Hong G."/>
            <person name="Han B."/>
            <person name="Choisne N."/>
            <person name="Demange N."/>
            <person name="Orjeda G."/>
            <person name="Samain S."/>
            <person name="Cattolico L."/>
            <person name="Pelletier E."/>
            <person name="Couloux A."/>
            <person name="Segurens B."/>
            <person name="Wincker P."/>
            <person name="D'Hont A."/>
            <person name="Scarpelli C."/>
            <person name="Weissenbach J."/>
            <person name="Salanoubat M."/>
            <person name="Quetier F."/>
            <person name="Yu Y."/>
            <person name="Kim H.R."/>
            <person name="Rambo T."/>
            <person name="Currie J."/>
            <person name="Collura K."/>
            <person name="Luo M."/>
            <person name="Yang T."/>
            <person name="Ammiraju J.S.S."/>
            <person name="Engler F."/>
            <person name="Soderlund C."/>
            <person name="Wing R.A."/>
            <person name="Palmer L.E."/>
            <person name="de la Bastide M."/>
            <person name="Spiegel L."/>
            <person name="Nascimento L."/>
            <person name="Zutavern T."/>
            <person name="O'Shaughnessy A."/>
            <person name="Dike S."/>
            <person name="Dedhia N."/>
            <person name="Preston R."/>
            <person name="Balija V."/>
            <person name="McCombie W.R."/>
            <person name="Chow T."/>
            <person name="Chen H."/>
            <person name="Chung M."/>
            <person name="Chen C."/>
            <person name="Shaw J."/>
            <person name="Wu H."/>
            <person name="Hsiao K."/>
            <person name="Chao Y."/>
            <person name="Chu M."/>
            <person name="Cheng C."/>
            <person name="Hour A."/>
            <person name="Lee P."/>
            <person name="Lin S."/>
            <person name="Lin Y."/>
            <person name="Liou J."/>
            <person name="Liu S."/>
            <person name="Hsing Y."/>
            <person name="Raghuvanshi S."/>
            <person name="Mohanty A."/>
            <person name="Bharti A.K."/>
            <person name="Gaur A."/>
            <person name="Gupta V."/>
            <person name="Kumar D."/>
            <person name="Ravi V."/>
            <person name="Vij S."/>
            <person name="Kapur A."/>
            <person name="Khurana P."/>
            <person name="Khurana P."/>
            <person name="Khurana J.P."/>
            <person name="Tyagi A.K."/>
            <person name="Gaikwad K."/>
            <person name="Singh A."/>
            <person name="Dalal V."/>
            <person name="Srivastava S."/>
            <person name="Dixit A."/>
            <person name="Pal A.K."/>
            <person name="Ghazi I.A."/>
            <person name="Yadav M."/>
            <person name="Pandit A."/>
            <person name="Bhargava A."/>
            <person name="Sureshbabu K."/>
            <person name="Batra K."/>
            <person name="Sharma T.R."/>
            <person name="Mohapatra T."/>
            <person name="Singh N.K."/>
            <person name="Messing J."/>
            <person name="Nelson A.B."/>
            <person name="Fuks G."/>
            <person name="Kavchok S."/>
            <person name="Keizer G."/>
            <person name="Linton E."/>
            <person name="Llaca V."/>
            <person name="Song R."/>
            <person name="Tanyolac B."/>
            <person name="Young S."/>
            <person name="Ho-Il K."/>
            <person name="Hahn J.H."/>
            <person name="Sangsakoo G."/>
            <person name="Vanavichit A."/>
            <person name="de Mattos Luiz.A.T."/>
            <person name="Zimmer P.D."/>
            <person name="Malone G."/>
            <person name="Dellagostin O."/>
            <person name="de Oliveira A.C."/>
            <person name="Bevan M."/>
            <person name="Bancroft I."/>
            <person name="Minx P."/>
            <person name="Cordum H."/>
            <person name="Wilson R."/>
            <person name="Cheng Z."/>
            <person name="Jin W."/>
            <person name="Jiang J."/>
            <person name="Leong S.A."/>
            <person name="Iwama H."/>
            <person name="Gojobori T."/>
            <person name="Itoh T."/>
            <person name="Niimura Y."/>
            <person name="Fujii Y."/>
            <person name="Habara T."/>
            <person name="Sakai H."/>
            <person name="Sato Y."/>
            <person name="Wilson G."/>
            <person name="Kumar K."/>
            <person name="McCouch S."/>
            <person name="Juretic N."/>
            <person name="Hoen D."/>
            <person name="Wright S."/>
            <person name="Bruskiewich R."/>
            <person name="Bureau T."/>
            <person name="Miyao A."/>
            <person name="Hirochika H."/>
            <person name="Nishikawa T."/>
            <person name="Kadowaki K."/>
            <person name="Sugiura M."/>
            <person name="Burr B."/>
            <person name="Sasaki T."/>
        </authorList>
    </citation>
    <scope>NUCLEOTIDE SEQUENCE [LARGE SCALE GENOMIC DNA]</scope>
    <source>
        <strain evidence="4">cv. Nipponbare</strain>
    </source>
</reference>
<evidence type="ECO:0000313" key="3">
    <source>
        <dbReference type="EMBL" id="BAF09044.1"/>
    </source>
</evidence>
<reference evidence="3" key="5">
    <citation type="journal article" date="2008" name="Nucleic Acids Res.">
        <title>The Rice Annotation Project Database (RAP-DB): 2008 update.</title>
        <authorList>
            <consortium name="The Rice Annotation Project (RAP)"/>
            <person name="Tanaka T."/>
            <person name="Antonio B.A."/>
            <person name="Kikuchi S."/>
            <person name="Matsumoto T."/>
            <person name="Nagamura Y."/>
            <person name="Numa H."/>
            <person name="Sakai H."/>
            <person name="Wu J."/>
            <person name="Itoh T."/>
            <person name="Sasaki T."/>
            <person name="Aono R."/>
            <person name="Fujii Y."/>
            <person name="Habara T."/>
            <person name="Harada E."/>
            <person name="Kanno M."/>
            <person name="Kawahara Y."/>
            <person name="Kawashima H."/>
            <person name="Kubooka H."/>
            <person name="Matsuya A."/>
            <person name="Nakaoka H."/>
            <person name="Saichi N."/>
            <person name="Sanbonmatsu R."/>
            <person name="Sato Y."/>
            <person name="Shinso Y."/>
            <person name="Suzuki M."/>
            <person name="Takeda J."/>
            <person name="Tanino M."/>
            <person name="Todokoro F."/>
            <person name="Yamaguchi K."/>
            <person name="Yamamoto N."/>
            <person name="Yamasaki C."/>
            <person name="Imanishi T."/>
            <person name="Okido T."/>
            <person name="Tada M."/>
            <person name="Ikeo K."/>
            <person name="Tateno Y."/>
            <person name="Gojobori T."/>
            <person name="Lin Y.C."/>
            <person name="Wei F.J."/>
            <person name="Hsing Y.I."/>
            <person name="Zhao Q."/>
            <person name="Han B."/>
            <person name="Kramer M.R."/>
            <person name="McCombie R.W."/>
            <person name="Lonsdale D."/>
            <person name="O'Donovan C.C."/>
            <person name="Whitfield E.J."/>
            <person name="Apweiler R."/>
            <person name="Koyanagi K.O."/>
            <person name="Khurana J.P."/>
            <person name="Raghuvanshi S."/>
            <person name="Singh N.K."/>
            <person name="Tyagi A.K."/>
            <person name="Haberer G."/>
            <person name="Fujisawa M."/>
            <person name="Hosokawa S."/>
            <person name="Ito Y."/>
            <person name="Ikawa H."/>
            <person name="Shibata M."/>
            <person name="Yamamoto M."/>
            <person name="Bruskiewich R.M."/>
            <person name="Hoen D.R."/>
            <person name="Bureau TE."/>
            <person name="Namiki N."/>
            <person name="Ohyanagi H."/>
            <person name="Sakai Y."/>
            <person name="Nobushima S."/>
            <person name="Sakata K."/>
            <person name="Barrero R.A."/>
            <person name="Sato Y."/>
            <person name="Souvorov A."/>
            <person name="Smith-White B."/>
            <person name="Tatusova T."/>
            <person name="An S."/>
            <person name="An G."/>
            <person name="OOta S."/>
            <person name="Fuks G."/>
            <person name="Messing J."/>
            <person name="Christie K.R."/>
            <person name="Lieberherr D."/>
            <person name="Kim H."/>
            <person name="Zuccolo A."/>
            <person name="Wing R.A."/>
            <person name="Nobuta K."/>
            <person name="Green P.J."/>
            <person name="Lu C."/>
            <person name="Meyers BC."/>
            <person name="Chaparro C."/>
            <person name="Piegu B."/>
            <person name="Panaud O."/>
            <person name="Echeverria M."/>
        </authorList>
    </citation>
    <scope>NUCLEOTIDE SEQUENCE</scope>
</reference>
<gene>
    <name evidence="3" type="ordered locus">Os02g0556300</name>
    <name evidence="2" type="ORF">OJ1008_F08.14</name>
</gene>
<name>Q0E0E4_ORYSJ</name>
<reference evidence="3" key="7">
    <citation type="submission" date="2012-08" db="EMBL/GenBank/DDBJ databases">
        <title>Oryza sativa nipponbare(GA3) genomic DNA, chromosome 2.</title>
        <authorList>
            <consortium name="IRGSP(International Rice Genome Sequencing Project)"/>
        </authorList>
    </citation>
    <scope>NUCLEOTIDE SEQUENCE</scope>
</reference>
<dbReference type="EMBL" id="AP008208">
    <property type="protein sequence ID" value="BAF09044.1"/>
    <property type="molecule type" value="Genomic_DNA"/>
</dbReference>
<feature type="compositionally biased region" description="Acidic residues" evidence="1">
    <location>
        <begin position="63"/>
        <end position="72"/>
    </location>
</feature>
<dbReference type="EMBL" id="AP004017">
    <property type="protein sequence ID" value="BAD15461.1"/>
    <property type="molecule type" value="Genomic_DNA"/>
</dbReference>
<dbReference type="AlphaFoldDB" id="Q0E0E4"/>
<reference evidence="3" key="4">
    <citation type="journal article" date="2007" name="Genome Res.">
        <title>Curated Genome Annotation of Oryza sativa ssp. japonica and Comparative Genome Analysis with Arabidopsis thaliana.</title>
        <authorList>
            <consortium name="The Rice Annotation Project (RAP)"/>
            <person name="Itoh T."/>
            <person name="Tanaka T."/>
            <person name="Barrero R.A."/>
            <person name="Yamasaki C."/>
            <person name="Fujii Y."/>
            <person name="Hilton P.B."/>
            <person name="Antonio B.A."/>
            <person name="Aono H."/>
            <person name="Apweiler R."/>
            <person name="Bruskiewich R."/>
            <person name="Bureau T."/>
            <person name="Burr F."/>
            <person name="Costa de Oliveira A."/>
            <person name="Fuks G."/>
            <person name="Habara T."/>
            <person name="Haberer G."/>
            <person name="Han B."/>
            <person name="Harada E."/>
            <person name="Hiraki A.T."/>
            <person name="Hirochika H."/>
            <person name="Hoen D."/>
            <person name="Hokari H."/>
            <person name="Hosokawa S."/>
            <person name="Hsing Y."/>
            <person name="Ikawa H."/>
            <person name="Ikeo K."/>
            <person name="Imanishi T."/>
            <person name="Ito Y."/>
            <person name="Jaiswal P."/>
            <person name="Kanno M."/>
            <person name="Kawahara Y."/>
            <person name="Kawamura T."/>
            <person name="Kawashima H."/>
            <person name="Khurana J.P."/>
            <person name="Kikuchi S."/>
            <person name="Komatsu S."/>
            <person name="Koyanagi K.O."/>
            <person name="Kubooka H."/>
            <person name="Lieberherr D."/>
            <person name="Lin Y.C."/>
            <person name="Lonsdale D."/>
            <person name="Matsumoto T."/>
            <person name="Matsuya A."/>
            <person name="McCombie W.R."/>
            <person name="Messing J."/>
            <person name="Miyao A."/>
            <person name="Mulder N."/>
            <person name="Nagamura Y."/>
            <person name="Nam J."/>
            <person name="Namiki N."/>
            <person name="Numa H."/>
            <person name="Nurimoto S."/>
            <person name="O'donovan C."/>
            <person name="Ohyanagi H."/>
            <person name="Okido T."/>
            <person name="Oota S."/>
            <person name="Osato N."/>
            <person name="Palmer L.E."/>
            <person name="Quetier F."/>
            <person name="Raghuvanshi S."/>
            <person name="Saichi N."/>
            <person name="Sakai H."/>
            <person name="Sakai Y."/>
            <person name="Sakata K."/>
            <person name="Sakurai T."/>
            <person name="Sato F."/>
            <person name="Sato Y."/>
            <person name="Schoof H."/>
            <person name="Seki M."/>
            <person name="Shibata M."/>
            <person name="Shimizu Y."/>
            <person name="Shinozaki K."/>
            <person name="Shinso Y."/>
            <person name="Singh N.K."/>
            <person name="Smith-White B."/>
            <person name="Takeda J."/>
            <person name="Tanino M."/>
            <person name="Tatusova T."/>
            <person name="Thongjuea S."/>
            <person name="Todokoro F."/>
            <person name="Tsugane M."/>
            <person name="Tyagi A.K."/>
            <person name="Vanavichit A."/>
            <person name="Wang A."/>
            <person name="Wing R.A."/>
            <person name="Yamaguchi K."/>
            <person name="Yamamoto M."/>
            <person name="Yamamoto N."/>
            <person name="Yu Y."/>
            <person name="Zhang H."/>
            <person name="Zhao Q."/>
            <person name="Higo K."/>
            <person name="Burr B."/>
            <person name="Gojobori T."/>
            <person name="Sasaki T."/>
        </authorList>
    </citation>
    <scope>NUCLEOTIDE SEQUENCE</scope>
</reference>
<sequence length="151" mass="16325">MVVLPELAAPLLRRLLDLLGVGPDLHHGQQDPAVPHAQDLLAGGKQPEAGVLRVLGRVGDAVLADDGEEEDQPATHDQHPRGEVEEVVDALREAVRRGGWDVAVPLLVRNRVRSDGALYELPATGLAASSPDSVWWITDDGIENLIDRKHQ</sequence>
<reference evidence="3" key="3">
    <citation type="journal article" date="2006" name="Nucleic Acids Res.">
        <title>The Rice Annotation Project Database (RAP-DB): hub for Oryza sativa ssp. japonica genome information.</title>
        <authorList>
            <person name="Ohyanagi H."/>
            <person name="Tanaka T."/>
            <person name="Sakai H."/>
            <person name="Shigemoto Y."/>
            <person name="Yamaguchi K."/>
            <person name="Habara T."/>
            <person name="Fujii Y."/>
            <person name="Antonio B.A."/>
            <person name="Nagamura Y."/>
            <person name="Imanishi T."/>
            <person name="Ikeo K."/>
            <person name="Itoh T."/>
            <person name="Gojobori T."/>
            <person name="Sasaki T."/>
        </authorList>
    </citation>
    <scope>NUCLEOTIDE SEQUENCE</scope>
</reference>
<evidence type="ECO:0000313" key="4">
    <source>
        <dbReference type="Proteomes" id="UP000000763"/>
    </source>
</evidence>
<accession>Q0E0E4</accession>
<proteinExistence type="predicted"/>
<dbReference type="KEGG" id="dosa:Os02g0556300"/>
<feature type="compositionally biased region" description="Basic and acidic residues" evidence="1">
    <location>
        <begin position="73"/>
        <end position="83"/>
    </location>
</feature>
<feature type="region of interest" description="Disordered" evidence="1">
    <location>
        <begin position="62"/>
        <end position="83"/>
    </location>
</feature>
<evidence type="ECO:0000313" key="2">
    <source>
        <dbReference type="EMBL" id="BAD15461.1"/>
    </source>
</evidence>
<organism evidence="3 4">
    <name type="scientific">Oryza sativa subsp. japonica</name>
    <name type="common">Rice</name>
    <dbReference type="NCBI Taxonomy" id="39947"/>
    <lineage>
        <taxon>Eukaryota</taxon>
        <taxon>Viridiplantae</taxon>
        <taxon>Streptophyta</taxon>
        <taxon>Embryophyta</taxon>
        <taxon>Tracheophyta</taxon>
        <taxon>Spermatophyta</taxon>
        <taxon>Magnoliopsida</taxon>
        <taxon>Liliopsida</taxon>
        <taxon>Poales</taxon>
        <taxon>Poaceae</taxon>
        <taxon>BOP clade</taxon>
        <taxon>Oryzoideae</taxon>
        <taxon>Oryzeae</taxon>
        <taxon>Oryzinae</taxon>
        <taxon>Oryza</taxon>
        <taxon>Oryza sativa</taxon>
    </lineage>
</organism>